<dbReference type="AlphaFoldDB" id="A0A151AYL2"/>
<comment type="caution">
    <text evidence="4">The sequence shown here is derived from an EMBL/GenBank/DDBJ whole genome shotgun (WGS) entry which is preliminary data.</text>
</comment>
<name>A0A151AYL2_9FIRM</name>
<dbReference type="SUPFAM" id="SSF53335">
    <property type="entry name" value="S-adenosyl-L-methionine-dependent methyltransferases"/>
    <property type="match status" value="1"/>
</dbReference>
<keyword evidence="1 4" id="KW-0489">Methyltransferase</keyword>
<dbReference type="PANTHER" id="PTHR43542">
    <property type="entry name" value="METHYLTRANSFERASE"/>
    <property type="match status" value="1"/>
</dbReference>
<feature type="region of interest" description="Disordered" evidence="3">
    <location>
        <begin position="1"/>
        <end position="24"/>
    </location>
</feature>
<dbReference type="PATRIC" id="fig|1122241.3.peg.1155"/>
<feature type="compositionally biased region" description="Basic residues" evidence="3">
    <location>
        <begin position="10"/>
        <end position="21"/>
    </location>
</feature>
<evidence type="ECO:0000313" key="5">
    <source>
        <dbReference type="Proteomes" id="UP000075670"/>
    </source>
</evidence>
<dbReference type="GO" id="GO:0052913">
    <property type="term" value="F:16S rRNA (guanine(966)-N(2))-methyltransferase activity"/>
    <property type="evidence" value="ECO:0007669"/>
    <property type="project" value="UniProtKB-EC"/>
</dbReference>
<keyword evidence="2 4" id="KW-0808">Transferase</keyword>
<dbReference type="RefSeq" id="WP_062283344.1">
    <property type="nucleotide sequence ID" value="NZ_LTBC01000003.1"/>
</dbReference>
<reference evidence="4 5" key="1">
    <citation type="submission" date="2016-02" db="EMBL/GenBank/DDBJ databases">
        <title>Genome sequence of Moorella mulderi DSM 14980.</title>
        <authorList>
            <person name="Poehlein A."/>
            <person name="Daniel R."/>
        </authorList>
    </citation>
    <scope>NUCLEOTIDE SEQUENCE [LARGE SCALE GENOMIC DNA]</scope>
    <source>
        <strain evidence="4 5">DSM 14980</strain>
    </source>
</reference>
<dbReference type="InterPro" id="IPR004398">
    <property type="entry name" value="RNA_MeTrfase_RsmD"/>
</dbReference>
<dbReference type="Gene3D" id="3.40.50.150">
    <property type="entry name" value="Vaccinia Virus protein VP39"/>
    <property type="match status" value="1"/>
</dbReference>
<dbReference type="PROSITE" id="PS00092">
    <property type="entry name" value="N6_MTASE"/>
    <property type="match status" value="1"/>
</dbReference>
<dbReference type="PANTHER" id="PTHR43542:SF1">
    <property type="entry name" value="METHYLTRANSFERASE"/>
    <property type="match status" value="1"/>
</dbReference>
<dbReference type="InterPro" id="IPR002052">
    <property type="entry name" value="DNA_methylase_N6_adenine_CS"/>
</dbReference>
<dbReference type="EC" id="2.1.1.171" evidence="4"/>
<dbReference type="Proteomes" id="UP000075670">
    <property type="component" value="Unassembled WGS sequence"/>
</dbReference>
<accession>A0A151AYL2</accession>
<evidence type="ECO:0000256" key="3">
    <source>
        <dbReference type="SAM" id="MobiDB-lite"/>
    </source>
</evidence>
<evidence type="ECO:0000313" key="4">
    <source>
        <dbReference type="EMBL" id="KYH32497.1"/>
    </source>
</evidence>
<dbReference type="InterPro" id="IPR029063">
    <property type="entry name" value="SAM-dependent_MTases_sf"/>
</dbReference>
<dbReference type="EMBL" id="LTBC01000003">
    <property type="protein sequence ID" value="KYH32497.1"/>
    <property type="molecule type" value="Genomic_DNA"/>
</dbReference>
<sequence>MLRIIAGQARGRRLRTPKGRATRPTSDRVREALFNILGARVIDSLFLDLFAGSGAVGLEALSRGARKAVFVENDRQALACLAANLAATGFKDKAQIIAADARRALAHLAGRGLVFDLVFSDPPYYQGWGDVILPAVVPLLSPGGLVVLETAKSEAAPETADMVLMARRVYGDTALNFYQRAGGLADGVHDPD</sequence>
<organism evidence="4 5">
    <name type="scientific">Moorella mulderi DSM 14980</name>
    <dbReference type="NCBI Taxonomy" id="1122241"/>
    <lineage>
        <taxon>Bacteria</taxon>
        <taxon>Bacillati</taxon>
        <taxon>Bacillota</taxon>
        <taxon>Clostridia</taxon>
        <taxon>Neomoorellales</taxon>
        <taxon>Neomoorellaceae</taxon>
        <taxon>Neomoorella</taxon>
    </lineage>
</organism>
<dbReference type="CDD" id="cd02440">
    <property type="entry name" value="AdoMet_MTases"/>
    <property type="match status" value="1"/>
</dbReference>
<dbReference type="Pfam" id="PF03602">
    <property type="entry name" value="Cons_hypoth95"/>
    <property type="match status" value="1"/>
</dbReference>
<keyword evidence="5" id="KW-1185">Reference proteome</keyword>
<dbReference type="OrthoDB" id="9803017at2"/>
<proteinExistence type="predicted"/>
<dbReference type="NCBIfam" id="TIGR00095">
    <property type="entry name" value="16S rRNA (guanine(966)-N(2))-methyltransferase RsmD"/>
    <property type="match status" value="1"/>
</dbReference>
<gene>
    <name evidence="4" type="primary">rsmD</name>
    <name evidence="4" type="ORF">MOMUL_10980</name>
</gene>
<evidence type="ECO:0000256" key="1">
    <source>
        <dbReference type="ARBA" id="ARBA00022603"/>
    </source>
</evidence>
<dbReference type="PIRSF" id="PIRSF004553">
    <property type="entry name" value="CHP00095"/>
    <property type="match status" value="1"/>
</dbReference>
<protein>
    <submittedName>
        <fullName evidence="4">Ribosomal RNA small subunit methyltransferase D</fullName>
        <ecNumber evidence="4">2.1.1.171</ecNumber>
    </submittedName>
</protein>
<evidence type="ECO:0000256" key="2">
    <source>
        <dbReference type="ARBA" id="ARBA00022679"/>
    </source>
</evidence>
<dbReference type="GO" id="GO:0003676">
    <property type="term" value="F:nucleic acid binding"/>
    <property type="evidence" value="ECO:0007669"/>
    <property type="project" value="InterPro"/>
</dbReference>